<protein>
    <submittedName>
        <fullName evidence="2">Uncharacterized protein</fullName>
    </submittedName>
</protein>
<organism evidence="2 3">
    <name type="scientific">Kitasatospora nipponensis</name>
    <dbReference type="NCBI Taxonomy" id="258049"/>
    <lineage>
        <taxon>Bacteria</taxon>
        <taxon>Bacillati</taxon>
        <taxon>Actinomycetota</taxon>
        <taxon>Actinomycetes</taxon>
        <taxon>Kitasatosporales</taxon>
        <taxon>Streptomycetaceae</taxon>
        <taxon>Kitasatospora</taxon>
    </lineage>
</organism>
<sequence>MTGVVEETAQPPREAMVAGEPSCRAGVSPAPGRLTARQGAFRGEGVAQEAVTGDQ</sequence>
<dbReference type="Proteomes" id="UP001500037">
    <property type="component" value="Unassembled WGS sequence"/>
</dbReference>
<evidence type="ECO:0000256" key="1">
    <source>
        <dbReference type="SAM" id="MobiDB-lite"/>
    </source>
</evidence>
<feature type="region of interest" description="Disordered" evidence="1">
    <location>
        <begin position="1"/>
        <end position="55"/>
    </location>
</feature>
<name>A0ABP4GDT7_9ACTN</name>
<accession>A0ABP4GDT7</accession>
<keyword evidence="3" id="KW-1185">Reference proteome</keyword>
<dbReference type="EMBL" id="BAAALF010000001">
    <property type="protein sequence ID" value="GAA1214953.1"/>
    <property type="molecule type" value="Genomic_DNA"/>
</dbReference>
<comment type="caution">
    <text evidence="2">The sequence shown here is derived from an EMBL/GenBank/DDBJ whole genome shotgun (WGS) entry which is preliminary data.</text>
</comment>
<evidence type="ECO:0000313" key="3">
    <source>
        <dbReference type="Proteomes" id="UP001500037"/>
    </source>
</evidence>
<evidence type="ECO:0000313" key="2">
    <source>
        <dbReference type="EMBL" id="GAA1214953.1"/>
    </source>
</evidence>
<proteinExistence type="predicted"/>
<gene>
    <name evidence="2" type="ORF">GCM10009665_00940</name>
</gene>
<reference evidence="3" key="1">
    <citation type="journal article" date="2019" name="Int. J. Syst. Evol. Microbiol.">
        <title>The Global Catalogue of Microorganisms (GCM) 10K type strain sequencing project: providing services to taxonomists for standard genome sequencing and annotation.</title>
        <authorList>
            <consortium name="The Broad Institute Genomics Platform"/>
            <consortium name="The Broad Institute Genome Sequencing Center for Infectious Disease"/>
            <person name="Wu L."/>
            <person name="Ma J."/>
        </authorList>
    </citation>
    <scope>NUCLEOTIDE SEQUENCE [LARGE SCALE GENOMIC DNA]</scope>
    <source>
        <strain evidence="3">JCM 13004</strain>
    </source>
</reference>